<evidence type="ECO:0000313" key="2">
    <source>
        <dbReference type="WBParaSite" id="PS1159_v2.g4917.t2"/>
    </source>
</evidence>
<accession>A0AC35GGN8</accession>
<name>A0AC35GGN8_9BILA</name>
<reference evidence="2" key="1">
    <citation type="submission" date="2022-11" db="UniProtKB">
        <authorList>
            <consortium name="WormBaseParasite"/>
        </authorList>
    </citation>
    <scope>IDENTIFICATION</scope>
</reference>
<evidence type="ECO:0000313" key="1">
    <source>
        <dbReference type="Proteomes" id="UP000887580"/>
    </source>
</evidence>
<proteinExistence type="predicted"/>
<organism evidence="1 2">
    <name type="scientific">Panagrolaimus sp. PS1159</name>
    <dbReference type="NCBI Taxonomy" id="55785"/>
    <lineage>
        <taxon>Eukaryota</taxon>
        <taxon>Metazoa</taxon>
        <taxon>Ecdysozoa</taxon>
        <taxon>Nematoda</taxon>
        <taxon>Chromadorea</taxon>
        <taxon>Rhabditida</taxon>
        <taxon>Tylenchina</taxon>
        <taxon>Panagrolaimomorpha</taxon>
        <taxon>Panagrolaimoidea</taxon>
        <taxon>Panagrolaimidae</taxon>
        <taxon>Panagrolaimus</taxon>
    </lineage>
</organism>
<sequence length="173" mass="19484">MRLFPRLFLLCVLIVIIFIIIAVRYLISQERSTEDIEDDAIINILQALPEDSQASEGINQRSNPPPLTLNIAIILVVSLLTVALLITGICCIIIVAVTMDPTLPEDCDPLVPELNSCSSDNEFDDDENDQLYFDPSGKWKAVRNNFPSEFDIFEDLEIGIPQKPPQRRKSFSH</sequence>
<dbReference type="Proteomes" id="UP000887580">
    <property type="component" value="Unplaced"/>
</dbReference>
<dbReference type="WBParaSite" id="PS1159_v2.g4917.t2">
    <property type="protein sequence ID" value="PS1159_v2.g4917.t2"/>
    <property type="gene ID" value="PS1159_v2.g4917"/>
</dbReference>
<protein>
    <submittedName>
        <fullName evidence="2">Uncharacterized protein</fullName>
    </submittedName>
</protein>